<sequence>MKQAQAAELASLKEEITFLMQKGGQRPLPSPSGGQGVGARDPSNLDASVDQHQADLARLNYESKEQKDFNPELQQIQQATSNTENTEKDLTVDNRE</sequence>
<gene>
    <name evidence="2" type="ORF">PXEA_LOCUS20752</name>
</gene>
<organism evidence="2 3">
    <name type="scientific">Protopolystoma xenopodis</name>
    <dbReference type="NCBI Taxonomy" id="117903"/>
    <lineage>
        <taxon>Eukaryota</taxon>
        <taxon>Metazoa</taxon>
        <taxon>Spiralia</taxon>
        <taxon>Lophotrochozoa</taxon>
        <taxon>Platyhelminthes</taxon>
        <taxon>Monogenea</taxon>
        <taxon>Polyopisthocotylea</taxon>
        <taxon>Polystomatidea</taxon>
        <taxon>Polystomatidae</taxon>
        <taxon>Protopolystoma</taxon>
    </lineage>
</organism>
<evidence type="ECO:0000313" key="3">
    <source>
        <dbReference type="Proteomes" id="UP000784294"/>
    </source>
</evidence>
<feature type="compositionally biased region" description="Basic and acidic residues" evidence="1">
    <location>
        <begin position="61"/>
        <end position="70"/>
    </location>
</feature>
<feature type="compositionally biased region" description="Polar residues" evidence="1">
    <location>
        <begin position="72"/>
        <end position="84"/>
    </location>
</feature>
<proteinExistence type="predicted"/>
<keyword evidence="3" id="KW-1185">Reference proteome</keyword>
<reference evidence="2" key="1">
    <citation type="submission" date="2018-11" db="EMBL/GenBank/DDBJ databases">
        <authorList>
            <consortium name="Pathogen Informatics"/>
        </authorList>
    </citation>
    <scope>NUCLEOTIDE SEQUENCE</scope>
</reference>
<dbReference type="EMBL" id="CAAALY010086374">
    <property type="protein sequence ID" value="VEL27312.1"/>
    <property type="molecule type" value="Genomic_DNA"/>
</dbReference>
<name>A0A448X3W4_9PLAT</name>
<protein>
    <submittedName>
        <fullName evidence="2">Uncharacterized protein</fullName>
    </submittedName>
</protein>
<dbReference type="AlphaFoldDB" id="A0A448X3W4"/>
<feature type="compositionally biased region" description="Basic and acidic residues" evidence="1">
    <location>
        <begin position="85"/>
        <end position="96"/>
    </location>
</feature>
<accession>A0A448X3W4</accession>
<evidence type="ECO:0000313" key="2">
    <source>
        <dbReference type="EMBL" id="VEL27312.1"/>
    </source>
</evidence>
<evidence type="ECO:0000256" key="1">
    <source>
        <dbReference type="SAM" id="MobiDB-lite"/>
    </source>
</evidence>
<comment type="caution">
    <text evidence="2">The sequence shown here is derived from an EMBL/GenBank/DDBJ whole genome shotgun (WGS) entry which is preliminary data.</text>
</comment>
<dbReference type="Proteomes" id="UP000784294">
    <property type="component" value="Unassembled WGS sequence"/>
</dbReference>
<feature type="region of interest" description="Disordered" evidence="1">
    <location>
        <begin position="18"/>
        <end position="96"/>
    </location>
</feature>